<gene>
    <name evidence="1" type="ORF">LAESUDRAFT_732506</name>
</gene>
<evidence type="ECO:0000313" key="2">
    <source>
        <dbReference type="Proteomes" id="UP000076871"/>
    </source>
</evidence>
<reference evidence="1 2" key="1">
    <citation type="journal article" date="2016" name="Mol. Biol. Evol.">
        <title>Comparative Genomics of Early-Diverging Mushroom-Forming Fungi Provides Insights into the Origins of Lignocellulose Decay Capabilities.</title>
        <authorList>
            <person name="Nagy L.G."/>
            <person name="Riley R."/>
            <person name="Tritt A."/>
            <person name="Adam C."/>
            <person name="Daum C."/>
            <person name="Floudas D."/>
            <person name="Sun H."/>
            <person name="Yadav J.S."/>
            <person name="Pangilinan J."/>
            <person name="Larsson K.H."/>
            <person name="Matsuura K."/>
            <person name="Barry K."/>
            <person name="Labutti K."/>
            <person name="Kuo R."/>
            <person name="Ohm R.A."/>
            <person name="Bhattacharya S.S."/>
            <person name="Shirouzu T."/>
            <person name="Yoshinaga Y."/>
            <person name="Martin F.M."/>
            <person name="Grigoriev I.V."/>
            <person name="Hibbett D.S."/>
        </authorList>
    </citation>
    <scope>NUCLEOTIDE SEQUENCE [LARGE SCALE GENOMIC DNA]</scope>
    <source>
        <strain evidence="1 2">93-53</strain>
    </source>
</reference>
<protein>
    <submittedName>
        <fullName evidence="1">Uncharacterized protein</fullName>
    </submittedName>
</protein>
<dbReference type="Proteomes" id="UP000076871">
    <property type="component" value="Unassembled WGS sequence"/>
</dbReference>
<name>A0A165B400_9APHY</name>
<evidence type="ECO:0000313" key="1">
    <source>
        <dbReference type="EMBL" id="KZT00179.1"/>
    </source>
</evidence>
<dbReference type="AlphaFoldDB" id="A0A165B400"/>
<proteinExistence type="predicted"/>
<organism evidence="1 2">
    <name type="scientific">Laetiporus sulphureus 93-53</name>
    <dbReference type="NCBI Taxonomy" id="1314785"/>
    <lineage>
        <taxon>Eukaryota</taxon>
        <taxon>Fungi</taxon>
        <taxon>Dikarya</taxon>
        <taxon>Basidiomycota</taxon>
        <taxon>Agaricomycotina</taxon>
        <taxon>Agaricomycetes</taxon>
        <taxon>Polyporales</taxon>
        <taxon>Laetiporus</taxon>
    </lineage>
</organism>
<keyword evidence="2" id="KW-1185">Reference proteome</keyword>
<dbReference type="RefSeq" id="XP_040757919.1">
    <property type="nucleotide sequence ID" value="XM_040910254.1"/>
</dbReference>
<dbReference type="EMBL" id="KV427693">
    <property type="protein sequence ID" value="KZT00179.1"/>
    <property type="molecule type" value="Genomic_DNA"/>
</dbReference>
<sequence length="87" mass="9805">MVHIPGDEGVEFCYEYQNRSNQDIIIQATFDGCKSEEVVHCAAGKDGYDAGPCTSAETMRAYRFRNVTTPGRVSDPLITQWKVLIFR</sequence>
<accession>A0A165B400</accession>
<dbReference type="InParanoid" id="A0A165B400"/>
<dbReference type="GeneID" id="63827283"/>